<evidence type="ECO:0000313" key="3">
    <source>
        <dbReference type="Proteomes" id="UP000184330"/>
    </source>
</evidence>
<keyword evidence="1" id="KW-0812">Transmembrane</keyword>
<keyword evidence="3" id="KW-1185">Reference proteome</keyword>
<accession>A0A1L7WTH5</accession>
<feature type="transmembrane region" description="Helical" evidence="1">
    <location>
        <begin position="45"/>
        <end position="70"/>
    </location>
</feature>
<dbReference type="AlphaFoldDB" id="A0A1L7WTH5"/>
<keyword evidence="1" id="KW-0472">Membrane</keyword>
<proteinExistence type="predicted"/>
<protein>
    <submittedName>
        <fullName evidence="2">Uncharacterized protein</fullName>
    </submittedName>
</protein>
<keyword evidence="1" id="KW-1133">Transmembrane helix</keyword>
<sequence length="118" mass="13579">MLSSWQDAAFDIEAIRTYYPLLQNAYVTNVIALFRTQESTFLEFLFTYLVTILCIWAKAILLACIVNVCYKQLTKAREDPKLELEAGEGITETFDENDDGKEEKVVKVWTLPDRSKAM</sequence>
<organism evidence="2 3">
    <name type="scientific">Phialocephala subalpina</name>
    <dbReference type="NCBI Taxonomy" id="576137"/>
    <lineage>
        <taxon>Eukaryota</taxon>
        <taxon>Fungi</taxon>
        <taxon>Dikarya</taxon>
        <taxon>Ascomycota</taxon>
        <taxon>Pezizomycotina</taxon>
        <taxon>Leotiomycetes</taxon>
        <taxon>Helotiales</taxon>
        <taxon>Mollisiaceae</taxon>
        <taxon>Phialocephala</taxon>
        <taxon>Phialocephala fortinii species complex</taxon>
    </lineage>
</organism>
<reference evidence="2 3" key="1">
    <citation type="submission" date="2016-03" db="EMBL/GenBank/DDBJ databases">
        <authorList>
            <person name="Ploux O."/>
        </authorList>
    </citation>
    <scope>NUCLEOTIDE SEQUENCE [LARGE SCALE GENOMIC DNA]</scope>
    <source>
        <strain evidence="2 3">UAMH 11012</strain>
    </source>
</reference>
<dbReference type="Proteomes" id="UP000184330">
    <property type="component" value="Unassembled WGS sequence"/>
</dbReference>
<dbReference type="EMBL" id="FJOG01000007">
    <property type="protein sequence ID" value="CZR56033.1"/>
    <property type="molecule type" value="Genomic_DNA"/>
</dbReference>
<dbReference type="OrthoDB" id="3560552at2759"/>
<evidence type="ECO:0000256" key="1">
    <source>
        <dbReference type="SAM" id="Phobius"/>
    </source>
</evidence>
<evidence type="ECO:0000313" key="2">
    <source>
        <dbReference type="EMBL" id="CZR56033.1"/>
    </source>
</evidence>
<name>A0A1L7WTH5_9HELO</name>
<gene>
    <name evidence="2" type="ORF">PAC_05921</name>
</gene>